<dbReference type="GO" id="GO:1990247">
    <property type="term" value="F:N6-methyladenosine-containing RNA reader activity"/>
    <property type="evidence" value="ECO:0007669"/>
    <property type="project" value="TreeGrafter"/>
</dbReference>
<accession>A0AAD7G2Y7</accession>
<dbReference type="InterPro" id="IPR007275">
    <property type="entry name" value="YTH_domain"/>
</dbReference>
<dbReference type="GO" id="GO:0005737">
    <property type="term" value="C:cytoplasm"/>
    <property type="evidence" value="ECO:0007669"/>
    <property type="project" value="TreeGrafter"/>
</dbReference>
<organism evidence="3 4">
    <name type="scientific">Mycena rosella</name>
    <name type="common">Pink bonnet</name>
    <name type="synonym">Agaricus rosellus</name>
    <dbReference type="NCBI Taxonomy" id="1033263"/>
    <lineage>
        <taxon>Eukaryota</taxon>
        <taxon>Fungi</taxon>
        <taxon>Dikarya</taxon>
        <taxon>Basidiomycota</taxon>
        <taxon>Agaricomycotina</taxon>
        <taxon>Agaricomycetes</taxon>
        <taxon>Agaricomycetidae</taxon>
        <taxon>Agaricales</taxon>
        <taxon>Marasmiineae</taxon>
        <taxon>Mycenaceae</taxon>
        <taxon>Mycena</taxon>
    </lineage>
</organism>
<dbReference type="Pfam" id="PF04146">
    <property type="entry name" value="YTH"/>
    <property type="match status" value="1"/>
</dbReference>
<feature type="domain" description="YTH" evidence="2">
    <location>
        <begin position="102"/>
        <end position="247"/>
    </location>
</feature>
<keyword evidence="4" id="KW-1185">Reference proteome</keyword>
<dbReference type="CDD" id="cd21134">
    <property type="entry name" value="YTH"/>
    <property type="match status" value="1"/>
</dbReference>
<reference evidence="3" key="1">
    <citation type="submission" date="2023-03" db="EMBL/GenBank/DDBJ databases">
        <title>Massive genome expansion in bonnet fungi (Mycena s.s.) driven by repeated elements and novel gene families across ecological guilds.</title>
        <authorList>
            <consortium name="Lawrence Berkeley National Laboratory"/>
            <person name="Harder C.B."/>
            <person name="Miyauchi S."/>
            <person name="Viragh M."/>
            <person name="Kuo A."/>
            <person name="Thoen E."/>
            <person name="Andreopoulos B."/>
            <person name="Lu D."/>
            <person name="Skrede I."/>
            <person name="Drula E."/>
            <person name="Henrissat B."/>
            <person name="Morin E."/>
            <person name="Kohler A."/>
            <person name="Barry K."/>
            <person name="LaButti K."/>
            <person name="Morin E."/>
            <person name="Salamov A."/>
            <person name="Lipzen A."/>
            <person name="Mereny Z."/>
            <person name="Hegedus B."/>
            <person name="Baldrian P."/>
            <person name="Stursova M."/>
            <person name="Weitz H."/>
            <person name="Taylor A."/>
            <person name="Grigoriev I.V."/>
            <person name="Nagy L.G."/>
            <person name="Martin F."/>
            <person name="Kauserud H."/>
        </authorList>
    </citation>
    <scope>NUCLEOTIDE SEQUENCE</scope>
    <source>
        <strain evidence="3">CBHHK067</strain>
    </source>
</reference>
<dbReference type="PANTHER" id="PTHR12357">
    <property type="entry name" value="YTH YT521-B HOMOLOGY DOMAIN-CONTAINING"/>
    <property type="match status" value="1"/>
</dbReference>
<dbReference type="GO" id="GO:0061157">
    <property type="term" value="P:mRNA destabilization"/>
    <property type="evidence" value="ECO:0007669"/>
    <property type="project" value="TreeGrafter"/>
</dbReference>
<evidence type="ECO:0000259" key="2">
    <source>
        <dbReference type="PROSITE" id="PS50882"/>
    </source>
</evidence>
<evidence type="ECO:0000313" key="3">
    <source>
        <dbReference type="EMBL" id="KAJ7662338.1"/>
    </source>
</evidence>
<evidence type="ECO:0000256" key="1">
    <source>
        <dbReference type="SAM" id="MobiDB-lite"/>
    </source>
</evidence>
<dbReference type="Gene3D" id="3.10.590.10">
    <property type="entry name" value="ph1033 like domains"/>
    <property type="match status" value="1"/>
</dbReference>
<dbReference type="AlphaFoldDB" id="A0AAD7G2Y7"/>
<dbReference type="Proteomes" id="UP001221757">
    <property type="component" value="Unassembled WGS sequence"/>
</dbReference>
<dbReference type="PROSITE" id="PS50882">
    <property type="entry name" value="YTH"/>
    <property type="match status" value="1"/>
</dbReference>
<evidence type="ECO:0000313" key="4">
    <source>
        <dbReference type="Proteomes" id="UP001221757"/>
    </source>
</evidence>
<gene>
    <name evidence="3" type="ORF">B0H17DRAFT_1144420</name>
</gene>
<proteinExistence type="predicted"/>
<dbReference type="EMBL" id="JARKIE010000243">
    <property type="protein sequence ID" value="KAJ7662338.1"/>
    <property type="molecule type" value="Genomic_DNA"/>
</dbReference>
<comment type="caution">
    <text evidence="3">The sequence shown here is derived from an EMBL/GenBank/DDBJ whole genome shotgun (WGS) entry which is preliminary data.</text>
</comment>
<name>A0AAD7G2Y7_MYCRO</name>
<protein>
    <recommendedName>
        <fullName evidence="2">YTH domain-containing protein</fullName>
    </recommendedName>
</protein>
<feature type="region of interest" description="Disordered" evidence="1">
    <location>
        <begin position="215"/>
        <end position="235"/>
    </location>
</feature>
<dbReference type="InterPro" id="IPR045168">
    <property type="entry name" value="YTH_prot"/>
</dbReference>
<sequence>MPGPGAAGCVWGCLSKCGFLVHPDLEGRVIHACGGGWYSMSETRGHTQSVFSPHSVVKKCPNLRLQCQIVAVLLFSVAVLNVLNHCLCSNLTSYFELSPSFAQYFVIKSYTTLKYEIWSSTEPGNKRLDKAFEEYRGRRPIYLFISINTSGHFCVMPIDHTQSSTMRVSDKWKACSNVSLSLSHILDFALPACGGQSNTSNFLPLHALENQDCDSSTHTAVRHPPRPAVPREVTAHASRELKSLVQG</sequence>
<dbReference type="GO" id="GO:0003729">
    <property type="term" value="F:mRNA binding"/>
    <property type="evidence" value="ECO:0007669"/>
    <property type="project" value="TreeGrafter"/>
</dbReference>
<dbReference type="PANTHER" id="PTHR12357:SF89">
    <property type="entry name" value="YTH DOMAIN-CONTAINING FAMILY PROTEIN"/>
    <property type="match status" value="1"/>
</dbReference>